<protein>
    <submittedName>
        <fullName evidence="5">SHSP domain-containing protein</fullName>
    </submittedName>
</protein>
<dbReference type="InterPro" id="IPR002068">
    <property type="entry name" value="A-crystallin/Hsp20_dom"/>
</dbReference>
<dbReference type="PANTHER" id="PTHR45640">
    <property type="entry name" value="HEAT SHOCK PROTEIN HSP-12.2-RELATED"/>
    <property type="match status" value="1"/>
</dbReference>
<evidence type="ECO:0000313" key="7">
    <source>
        <dbReference type="Proteomes" id="UP000887013"/>
    </source>
</evidence>
<comment type="similarity">
    <text evidence="1 2">Belongs to the small heat shock protein (HSP20) family.</text>
</comment>
<proteinExistence type="inferred from homology"/>
<dbReference type="EMBL" id="BMAW01052910">
    <property type="protein sequence ID" value="GFS88036.1"/>
    <property type="molecule type" value="Genomic_DNA"/>
</dbReference>
<dbReference type="Pfam" id="PF00011">
    <property type="entry name" value="HSP20"/>
    <property type="match status" value="1"/>
</dbReference>
<accession>A0A8X6N131</accession>
<dbReference type="GO" id="GO:0005737">
    <property type="term" value="C:cytoplasm"/>
    <property type="evidence" value="ECO:0007669"/>
    <property type="project" value="TreeGrafter"/>
</dbReference>
<feature type="coiled-coil region" evidence="3">
    <location>
        <begin position="38"/>
        <end position="65"/>
    </location>
</feature>
<keyword evidence="7" id="KW-1185">Reference proteome</keyword>
<evidence type="ECO:0000259" key="4">
    <source>
        <dbReference type="PROSITE" id="PS01031"/>
    </source>
</evidence>
<keyword evidence="3" id="KW-0175">Coiled coil</keyword>
<sequence length="199" mass="23059">MSTRILKILPLSRFAFEKCRVSKVGNIPFRHYWRRNAFSELSSALQIMENRMRDMDREMNKFFDEFQRGSPVKLARILSPLEWSRTREIPVISKDGEGRVFKVELDMHGMQPENINVTLKDQELTIAARKEEERSDGSRFVRESKYHYTLPKEVNPEAIRSSLVEGVLTIEAPLPAIESKEIPVKIESSDSNSDSESKK</sequence>
<reference evidence="5" key="1">
    <citation type="submission" date="2020-08" db="EMBL/GenBank/DDBJ databases">
        <title>Multicomponent nature underlies the extraordinary mechanical properties of spider dragline silk.</title>
        <authorList>
            <person name="Kono N."/>
            <person name="Nakamura H."/>
            <person name="Mori M."/>
            <person name="Yoshida Y."/>
            <person name="Ohtoshi R."/>
            <person name="Malay A.D."/>
            <person name="Moran D.A.P."/>
            <person name="Tomita M."/>
            <person name="Numata K."/>
            <person name="Arakawa K."/>
        </authorList>
    </citation>
    <scope>NUCLEOTIDE SEQUENCE</scope>
</reference>
<feature type="domain" description="SHSP" evidence="4">
    <location>
        <begin position="82"/>
        <end position="189"/>
    </location>
</feature>
<dbReference type="GO" id="GO:0009408">
    <property type="term" value="P:response to heat"/>
    <property type="evidence" value="ECO:0007669"/>
    <property type="project" value="TreeGrafter"/>
</dbReference>
<dbReference type="PROSITE" id="PS01031">
    <property type="entry name" value="SHSP"/>
    <property type="match status" value="1"/>
</dbReference>
<dbReference type="CDD" id="cd06526">
    <property type="entry name" value="metazoan_ACD"/>
    <property type="match status" value="1"/>
</dbReference>
<dbReference type="GO" id="GO:0005634">
    <property type="term" value="C:nucleus"/>
    <property type="evidence" value="ECO:0007669"/>
    <property type="project" value="TreeGrafter"/>
</dbReference>
<name>A0A8X6N131_NEPPI</name>
<dbReference type="AlphaFoldDB" id="A0A8X6N131"/>
<organism evidence="5 7">
    <name type="scientific">Nephila pilipes</name>
    <name type="common">Giant wood spider</name>
    <name type="synonym">Nephila maculata</name>
    <dbReference type="NCBI Taxonomy" id="299642"/>
    <lineage>
        <taxon>Eukaryota</taxon>
        <taxon>Metazoa</taxon>
        <taxon>Ecdysozoa</taxon>
        <taxon>Arthropoda</taxon>
        <taxon>Chelicerata</taxon>
        <taxon>Arachnida</taxon>
        <taxon>Araneae</taxon>
        <taxon>Araneomorphae</taxon>
        <taxon>Entelegynae</taxon>
        <taxon>Araneoidea</taxon>
        <taxon>Nephilidae</taxon>
        <taxon>Nephila</taxon>
    </lineage>
</organism>
<evidence type="ECO:0000313" key="5">
    <source>
        <dbReference type="EMBL" id="GFS88036.1"/>
    </source>
</evidence>
<dbReference type="InterPro" id="IPR001436">
    <property type="entry name" value="Alpha-crystallin/sHSP_animal"/>
</dbReference>
<evidence type="ECO:0000313" key="6">
    <source>
        <dbReference type="EMBL" id="GFU07792.1"/>
    </source>
</evidence>
<dbReference type="GO" id="GO:0051082">
    <property type="term" value="F:unfolded protein binding"/>
    <property type="evidence" value="ECO:0007669"/>
    <property type="project" value="TreeGrafter"/>
</dbReference>
<dbReference type="GO" id="GO:0042026">
    <property type="term" value="P:protein refolding"/>
    <property type="evidence" value="ECO:0007669"/>
    <property type="project" value="TreeGrafter"/>
</dbReference>
<dbReference type="OrthoDB" id="1431247at2759"/>
<gene>
    <name evidence="5" type="primary">AVEN_140544_1</name>
    <name evidence="6" type="ORF">NPIL_258221</name>
    <name evidence="5" type="ORF">NPIL_508131</name>
</gene>
<dbReference type="EMBL" id="BMAW01124424">
    <property type="protein sequence ID" value="GFU07792.1"/>
    <property type="molecule type" value="Genomic_DNA"/>
</dbReference>
<comment type="caution">
    <text evidence="5">The sequence shown here is derived from an EMBL/GenBank/DDBJ whole genome shotgun (WGS) entry which is preliminary data.</text>
</comment>
<dbReference type="SUPFAM" id="SSF49764">
    <property type="entry name" value="HSP20-like chaperones"/>
    <property type="match status" value="1"/>
</dbReference>
<dbReference type="InterPro" id="IPR008978">
    <property type="entry name" value="HSP20-like_chaperone"/>
</dbReference>
<dbReference type="PANTHER" id="PTHR45640:SF26">
    <property type="entry name" value="RE23625P"/>
    <property type="match status" value="1"/>
</dbReference>
<evidence type="ECO:0000256" key="3">
    <source>
        <dbReference type="SAM" id="Coils"/>
    </source>
</evidence>
<evidence type="ECO:0000256" key="2">
    <source>
        <dbReference type="RuleBase" id="RU003616"/>
    </source>
</evidence>
<dbReference type="Proteomes" id="UP000887013">
    <property type="component" value="Unassembled WGS sequence"/>
</dbReference>
<evidence type="ECO:0000256" key="1">
    <source>
        <dbReference type="PROSITE-ProRule" id="PRU00285"/>
    </source>
</evidence>
<dbReference type="Gene3D" id="2.60.40.790">
    <property type="match status" value="1"/>
</dbReference>